<evidence type="ECO:0000256" key="1">
    <source>
        <dbReference type="SAM" id="MobiDB-lite"/>
    </source>
</evidence>
<dbReference type="Proteomes" id="UP001215712">
    <property type="component" value="Unassembled WGS sequence"/>
</dbReference>
<feature type="region of interest" description="Disordered" evidence="1">
    <location>
        <begin position="31"/>
        <end position="66"/>
    </location>
</feature>
<dbReference type="EMBL" id="JAQJAN010000011">
    <property type="protein sequence ID" value="KAJ5719097.1"/>
    <property type="molecule type" value="Genomic_DNA"/>
</dbReference>
<accession>A0AAD6MU37</accession>
<reference evidence="2" key="2">
    <citation type="submission" date="2023-01" db="EMBL/GenBank/DDBJ databases">
        <authorList>
            <person name="Petersen C."/>
        </authorList>
    </citation>
    <scope>NUCLEOTIDE SEQUENCE</scope>
    <source>
        <strain evidence="2">IBT 17514</strain>
    </source>
</reference>
<feature type="compositionally biased region" description="Polar residues" evidence="1">
    <location>
        <begin position="31"/>
        <end position="44"/>
    </location>
</feature>
<evidence type="ECO:0000313" key="3">
    <source>
        <dbReference type="Proteomes" id="UP001215712"/>
    </source>
</evidence>
<feature type="compositionally biased region" description="Gly residues" evidence="1">
    <location>
        <begin position="57"/>
        <end position="66"/>
    </location>
</feature>
<proteinExistence type="predicted"/>
<gene>
    <name evidence="2" type="ORF">N7493_007552</name>
</gene>
<sequence length="66" mass="7184">MFDAIKNWFQPAQAPIENKWDGNTVTMQQPNSPEAMNQTITEQPSGPEGMSVHMRGGDGGDICCGM</sequence>
<comment type="caution">
    <text evidence="2">The sequence shown here is derived from an EMBL/GenBank/DDBJ whole genome shotgun (WGS) entry which is preliminary data.</text>
</comment>
<keyword evidence="3" id="KW-1185">Reference proteome</keyword>
<name>A0AAD6MU37_9EURO</name>
<organism evidence="2 3">
    <name type="scientific">Penicillium malachiteum</name>
    <dbReference type="NCBI Taxonomy" id="1324776"/>
    <lineage>
        <taxon>Eukaryota</taxon>
        <taxon>Fungi</taxon>
        <taxon>Dikarya</taxon>
        <taxon>Ascomycota</taxon>
        <taxon>Pezizomycotina</taxon>
        <taxon>Eurotiomycetes</taxon>
        <taxon>Eurotiomycetidae</taxon>
        <taxon>Eurotiales</taxon>
        <taxon>Aspergillaceae</taxon>
        <taxon>Penicillium</taxon>
    </lineage>
</organism>
<protein>
    <submittedName>
        <fullName evidence="2">Uncharacterized protein</fullName>
    </submittedName>
</protein>
<dbReference type="AlphaFoldDB" id="A0AAD6MU37"/>
<reference evidence="2" key="1">
    <citation type="journal article" date="2023" name="IMA Fungus">
        <title>Comparative genomic study of the Penicillium genus elucidates a diverse pangenome and 15 lateral gene transfer events.</title>
        <authorList>
            <person name="Petersen C."/>
            <person name="Sorensen T."/>
            <person name="Nielsen M.R."/>
            <person name="Sondergaard T.E."/>
            <person name="Sorensen J.L."/>
            <person name="Fitzpatrick D.A."/>
            <person name="Frisvad J.C."/>
            <person name="Nielsen K.L."/>
        </authorList>
    </citation>
    <scope>NUCLEOTIDE SEQUENCE</scope>
    <source>
        <strain evidence="2">IBT 17514</strain>
    </source>
</reference>
<evidence type="ECO:0000313" key="2">
    <source>
        <dbReference type="EMBL" id="KAJ5719097.1"/>
    </source>
</evidence>